<feature type="transmembrane region" description="Helical" evidence="11">
    <location>
        <begin position="530"/>
        <end position="555"/>
    </location>
</feature>
<feature type="region of interest" description="Disordered" evidence="10">
    <location>
        <begin position="1004"/>
        <end position="1041"/>
    </location>
</feature>
<feature type="compositionally biased region" description="Polar residues" evidence="10">
    <location>
        <begin position="1026"/>
        <end position="1041"/>
    </location>
</feature>
<sequence>MLTVLIALFAVALVAPLIFRRTERNGFYVLAAVPAAGFVWLLFQLPAVIEAQHRVNSGAAPPESAGLVESFAWIPDLGISLTFRLDALSAFMGLIVLGVGALVLAYCARYFIHHEPRNATFGAQLLAFAGAMWGLVTTDDLMILYTFWEITSVLSFLLIGYAGHRIFARRSAIQALIVTTFGGLAMLVGLIMLGQAAGTYRLSQIVAAGPDLLTGERAGAFMEWALVLVLIGALTKSAQVPFHFWLPAAMAAPTPVSAYLHAAAMVKAGIYLVARMAPGFAESGTWQVIVIAIGLWTMLVGGWRALRQTDIKLILAYGTVSQLGFLLLANGLGNRDAAMAGLAMLLAHSLFKAPLFMIVGVIDHETGTRDLAKLSGLHRTHRWLFLTALICSASMAGLPPLLGFVAKESVLDSLVLWGEHGAGGDVWMSLWAWLPLIGVALGSVLTVAYTARFMWGAFATKRVQTDQGVRAVQDTAFHTPVSAGQLSPSIVLAVAGILLAFVPGLVAPLLDSFAASAAPLPDADKPLYLAIWHGLTPVLGLSMAIIVLGLVLFWAKNPVAQFQAAVPGWLDAQRGYRTILRRVDDVAVWVTGRTQRGSLGFYLFIILSVAVLAPLIALLFPQEKDGDTIPLTQVAFSADWVWAQHGGQLVIGIAMMVAVIAAIRARKRFMAVLLISVVGYGLAGIFALAGAPDLALTQLLVESIVLVALVLGLRVLPAGWYTRNRQDYRWARALLGVAFGLVMIWVGATALSSRVAAPISLDMAEMAYEGGGGTNIVNVLLVDIRAWDTFGELTVLAAAATGVASLIFIQQRDRRRRELTEVKTGSVGRYTADGPLEPEELETVRRFAIVDRDQWLVAGRTLAPERRSIIFEVITRLLFHVIILLSLYLLLAGHNTPGGGFAGGLLAGLALAIRYLAGGRYELEQAMPIPAGVLLGSGLAVAALSGVAPLFFGGQVFQSAIVEFWLPILGDVKLVSATIFDIGVYLVVIGLVIDVLRSLGSEVDRRSEADASARAEADRRRRASSKPQGAVSSETAGRSQS</sequence>
<evidence type="ECO:0000259" key="16">
    <source>
        <dbReference type="Pfam" id="PF20501"/>
    </source>
</evidence>
<gene>
    <name evidence="17" type="ORF">SAMN04487966_103199</name>
</gene>
<feature type="compositionally biased region" description="Basic and acidic residues" evidence="10">
    <location>
        <begin position="1004"/>
        <end position="1019"/>
    </location>
</feature>
<keyword evidence="3" id="KW-0050">Antiport</keyword>
<feature type="transmembrane region" description="Helical" evidence="11">
    <location>
        <begin position="670"/>
        <end position="691"/>
    </location>
</feature>
<evidence type="ECO:0000313" key="18">
    <source>
        <dbReference type="Proteomes" id="UP000198881"/>
    </source>
</evidence>
<protein>
    <submittedName>
        <fullName evidence="17">Multisubunit sodium/proton antiporter, MrpA subunit (TC 2.A.63.1)/multisubunit sodium/proton antiporter, MrpB subunit (TC 2.A.63.1)</fullName>
    </submittedName>
</protein>
<dbReference type="GO" id="GO:0015297">
    <property type="term" value="F:antiporter activity"/>
    <property type="evidence" value="ECO:0007669"/>
    <property type="project" value="UniProtKB-KW"/>
</dbReference>
<feature type="transmembrane region" description="Helical" evidence="11">
    <location>
        <begin position="383"/>
        <end position="406"/>
    </location>
</feature>
<dbReference type="GO" id="GO:0006811">
    <property type="term" value="P:monoatomic ion transport"/>
    <property type="evidence" value="ECO:0007669"/>
    <property type="project" value="UniProtKB-KW"/>
</dbReference>
<dbReference type="InterPro" id="IPR001516">
    <property type="entry name" value="Proton_antipo_N"/>
</dbReference>
<evidence type="ECO:0000259" key="14">
    <source>
        <dbReference type="Pfam" id="PF04039"/>
    </source>
</evidence>
<feature type="domain" description="NADH:quinone oxidoreductase/Mrp antiporter transmembrane" evidence="12">
    <location>
        <begin position="139"/>
        <end position="418"/>
    </location>
</feature>
<feature type="transmembrane region" description="Helical" evidence="11">
    <location>
        <begin position="929"/>
        <end position="952"/>
    </location>
</feature>
<feature type="transmembrane region" description="Helical" evidence="11">
    <location>
        <begin position="703"/>
        <end position="721"/>
    </location>
</feature>
<feature type="transmembrane region" description="Helical" evidence="11">
    <location>
        <begin position="972"/>
        <end position="996"/>
    </location>
</feature>
<dbReference type="RefSeq" id="WP_091695813.1">
    <property type="nucleotide sequence ID" value="NZ_FPCG01000003.1"/>
</dbReference>
<feature type="transmembrane region" description="Helical" evidence="11">
    <location>
        <begin position="175"/>
        <end position="198"/>
    </location>
</feature>
<dbReference type="Pfam" id="PF20501">
    <property type="entry name" value="MbhE"/>
    <property type="match status" value="1"/>
</dbReference>
<feature type="transmembrane region" description="Helical" evidence="11">
    <location>
        <begin position="338"/>
        <end position="362"/>
    </location>
</feature>
<dbReference type="EMBL" id="FPCG01000003">
    <property type="protein sequence ID" value="SFV22094.1"/>
    <property type="molecule type" value="Genomic_DNA"/>
</dbReference>
<dbReference type="OrthoDB" id="9811798at2"/>
<reference evidence="17 18" key="1">
    <citation type="submission" date="2016-10" db="EMBL/GenBank/DDBJ databases">
        <authorList>
            <person name="de Groot N.N."/>
        </authorList>
    </citation>
    <scope>NUCLEOTIDE SEQUENCE [LARGE SCALE GENOMIC DNA]</scope>
    <source>
        <strain evidence="17 18">CGMCC 1.7054</strain>
    </source>
</reference>
<dbReference type="STRING" id="574650.SAMN04487966_103199"/>
<name>A0A1I7MJI4_9MICC</name>
<dbReference type="AlphaFoldDB" id="A0A1I7MJI4"/>
<dbReference type="PANTHER" id="PTHR43373">
    <property type="entry name" value="NA(+)/H(+) ANTIPORTER SUBUNIT"/>
    <property type="match status" value="1"/>
</dbReference>
<keyword evidence="5 9" id="KW-0812">Transmembrane</keyword>
<feature type="domain" description="Na+/H+ antiporter MnhB subunit-related protein" evidence="14">
    <location>
        <begin position="870"/>
        <end position="993"/>
    </location>
</feature>
<dbReference type="InterPro" id="IPR025383">
    <property type="entry name" value="MrpA_C/MbhD"/>
</dbReference>
<evidence type="ECO:0000256" key="6">
    <source>
        <dbReference type="ARBA" id="ARBA00022989"/>
    </source>
</evidence>
<feature type="transmembrane region" description="Helical" evidence="11">
    <location>
        <begin position="218"/>
        <end position="235"/>
    </location>
</feature>
<comment type="subcellular location">
    <subcellularLocation>
        <location evidence="1">Cell membrane</location>
        <topology evidence="1">Multi-pass membrane protein</topology>
    </subcellularLocation>
    <subcellularLocation>
        <location evidence="9">Membrane</location>
        <topology evidence="9">Multi-pass membrane protein</topology>
    </subcellularLocation>
</comment>
<feature type="transmembrane region" description="Helical" evidence="11">
    <location>
        <begin position="26"/>
        <end position="43"/>
    </location>
</feature>
<dbReference type="InterPro" id="IPR046806">
    <property type="entry name" value="MrpA_C/MbhE"/>
</dbReference>
<dbReference type="NCBIfam" id="NF009284">
    <property type="entry name" value="PRK12644.1"/>
    <property type="match status" value="1"/>
</dbReference>
<keyword evidence="18" id="KW-1185">Reference proteome</keyword>
<evidence type="ECO:0000256" key="2">
    <source>
        <dbReference type="ARBA" id="ARBA00022448"/>
    </source>
</evidence>
<feature type="transmembrane region" description="Helical" evidence="11">
    <location>
        <begin position="490"/>
        <end position="510"/>
    </location>
</feature>
<dbReference type="Pfam" id="PF04039">
    <property type="entry name" value="MnhB"/>
    <property type="match status" value="1"/>
</dbReference>
<proteinExistence type="predicted"/>
<feature type="transmembrane region" description="Helical" evidence="11">
    <location>
        <begin position="869"/>
        <end position="891"/>
    </location>
</feature>
<feature type="domain" description="NADH-Ubiquinone oxidoreductase (complex I) chain 5 N-terminal" evidence="13">
    <location>
        <begin position="74"/>
        <end position="121"/>
    </location>
</feature>
<feature type="transmembrane region" description="Helical" evidence="11">
    <location>
        <begin position="426"/>
        <end position="451"/>
    </location>
</feature>
<keyword evidence="6 11" id="KW-1133">Transmembrane helix</keyword>
<evidence type="ECO:0000256" key="8">
    <source>
        <dbReference type="ARBA" id="ARBA00023136"/>
    </source>
</evidence>
<evidence type="ECO:0000256" key="7">
    <source>
        <dbReference type="ARBA" id="ARBA00023065"/>
    </source>
</evidence>
<feature type="transmembrane region" description="Helical" evidence="11">
    <location>
        <begin position="897"/>
        <end position="917"/>
    </location>
</feature>
<evidence type="ECO:0000259" key="13">
    <source>
        <dbReference type="Pfam" id="PF00662"/>
    </source>
</evidence>
<feature type="transmembrane region" description="Helical" evidence="11">
    <location>
        <begin position="733"/>
        <end position="753"/>
    </location>
</feature>
<evidence type="ECO:0000256" key="3">
    <source>
        <dbReference type="ARBA" id="ARBA00022449"/>
    </source>
</evidence>
<feature type="transmembrane region" description="Helical" evidence="11">
    <location>
        <begin position="142"/>
        <end position="163"/>
    </location>
</feature>
<evidence type="ECO:0000256" key="9">
    <source>
        <dbReference type="RuleBase" id="RU000320"/>
    </source>
</evidence>
<evidence type="ECO:0000256" key="4">
    <source>
        <dbReference type="ARBA" id="ARBA00022475"/>
    </source>
</evidence>
<dbReference type="GO" id="GO:0005886">
    <property type="term" value="C:plasma membrane"/>
    <property type="evidence" value="ECO:0007669"/>
    <property type="project" value="UniProtKB-SubCell"/>
</dbReference>
<feature type="transmembrane region" description="Helical" evidence="11">
    <location>
        <begin position="790"/>
        <end position="809"/>
    </location>
</feature>
<dbReference type="PRINTS" id="PR01434">
    <property type="entry name" value="NADHDHGNASE5"/>
</dbReference>
<evidence type="ECO:0000259" key="12">
    <source>
        <dbReference type="Pfam" id="PF00361"/>
    </source>
</evidence>
<keyword evidence="4" id="KW-1003">Cell membrane</keyword>
<evidence type="ECO:0000256" key="1">
    <source>
        <dbReference type="ARBA" id="ARBA00004651"/>
    </source>
</evidence>
<feature type="domain" description="MrpA C-terminal/MbhD" evidence="15">
    <location>
        <begin position="654"/>
        <end position="717"/>
    </location>
</feature>
<dbReference type="InterPro" id="IPR007182">
    <property type="entry name" value="MnhB"/>
</dbReference>
<organism evidence="17 18">
    <name type="scientific">Micrococcus terreus</name>
    <dbReference type="NCBI Taxonomy" id="574650"/>
    <lineage>
        <taxon>Bacteria</taxon>
        <taxon>Bacillati</taxon>
        <taxon>Actinomycetota</taxon>
        <taxon>Actinomycetes</taxon>
        <taxon>Micrococcales</taxon>
        <taxon>Micrococcaceae</taxon>
        <taxon>Micrococcus</taxon>
    </lineage>
</organism>
<dbReference type="Pfam" id="PF00662">
    <property type="entry name" value="Proton_antipo_N"/>
    <property type="match status" value="1"/>
</dbReference>
<keyword evidence="8 11" id="KW-0472">Membrane</keyword>
<feature type="transmembrane region" description="Helical" evidence="11">
    <location>
        <begin position="119"/>
        <end position="136"/>
    </location>
</feature>
<feature type="domain" description="MrpA C-terminal/MbhE" evidence="16">
    <location>
        <begin position="732"/>
        <end position="807"/>
    </location>
</feature>
<evidence type="ECO:0000256" key="5">
    <source>
        <dbReference type="ARBA" id="ARBA00022692"/>
    </source>
</evidence>
<dbReference type="Pfam" id="PF13244">
    <property type="entry name" value="MbhD"/>
    <property type="match status" value="1"/>
</dbReference>
<evidence type="ECO:0000259" key="15">
    <source>
        <dbReference type="Pfam" id="PF13244"/>
    </source>
</evidence>
<feature type="transmembrane region" description="Helical" evidence="11">
    <location>
        <begin position="286"/>
        <end position="306"/>
    </location>
</feature>
<keyword evidence="7" id="KW-0406">Ion transport</keyword>
<feature type="transmembrane region" description="Helical" evidence="11">
    <location>
        <begin position="89"/>
        <end position="112"/>
    </location>
</feature>
<dbReference type="PANTHER" id="PTHR43373:SF1">
    <property type="entry name" value="NA(+)_H(+) ANTIPORTER SUBUNIT A"/>
    <property type="match status" value="1"/>
</dbReference>
<dbReference type="InterPro" id="IPR050616">
    <property type="entry name" value="CPA3_Na-H_Antiporter_A"/>
</dbReference>
<feature type="transmembrane region" description="Helical" evidence="11">
    <location>
        <begin position="640"/>
        <end position="663"/>
    </location>
</feature>
<feature type="transmembrane region" description="Helical" evidence="11">
    <location>
        <begin position="313"/>
        <end position="332"/>
    </location>
</feature>
<feature type="transmembrane region" description="Helical" evidence="11">
    <location>
        <begin position="599"/>
        <end position="620"/>
    </location>
</feature>
<keyword evidence="2" id="KW-0813">Transport</keyword>
<accession>A0A1I7MJI4</accession>
<evidence type="ECO:0000256" key="11">
    <source>
        <dbReference type="SAM" id="Phobius"/>
    </source>
</evidence>
<dbReference type="InterPro" id="IPR001750">
    <property type="entry name" value="ND/Mrp_TM"/>
</dbReference>
<evidence type="ECO:0000313" key="17">
    <source>
        <dbReference type="EMBL" id="SFV22094.1"/>
    </source>
</evidence>
<dbReference type="Proteomes" id="UP000198881">
    <property type="component" value="Unassembled WGS sequence"/>
</dbReference>
<evidence type="ECO:0000256" key="10">
    <source>
        <dbReference type="SAM" id="MobiDB-lite"/>
    </source>
</evidence>
<dbReference type="Pfam" id="PF00361">
    <property type="entry name" value="Proton_antipo_M"/>
    <property type="match status" value="1"/>
</dbReference>